<dbReference type="STRING" id="7719.ENSCINP00000020209"/>
<evidence type="ECO:0000256" key="1">
    <source>
        <dbReference type="ARBA" id="ARBA00022729"/>
    </source>
</evidence>
<dbReference type="PANTHER" id="PTHR14002">
    <property type="entry name" value="ENDOGLIN/TGF-BETA RECEPTOR TYPE III"/>
    <property type="match status" value="1"/>
</dbReference>
<dbReference type="PROSITE" id="PS51034">
    <property type="entry name" value="ZP_2"/>
    <property type="match status" value="1"/>
</dbReference>
<reference evidence="6" key="4">
    <citation type="submission" date="2025-09" db="UniProtKB">
        <authorList>
            <consortium name="Ensembl"/>
        </authorList>
    </citation>
    <scope>IDENTIFICATION</scope>
</reference>
<keyword evidence="2" id="KW-1015">Disulfide bond</keyword>
<feature type="signal peptide" evidence="4">
    <location>
        <begin position="1"/>
        <end position="24"/>
    </location>
</feature>
<dbReference type="InterPro" id="IPR042235">
    <property type="entry name" value="ZP-C_dom"/>
</dbReference>
<dbReference type="Proteomes" id="UP000008144">
    <property type="component" value="Chromosome 2"/>
</dbReference>
<dbReference type="GeneTree" id="ENSGT00940000163632"/>
<accession>F6PIU4</accession>
<sequence length="425" mass="47648">MSSVISNLTAFVVLGCLLTSKTSGNRTYRKTRQIDAFSALRQKLGDISTFLKDGVQMQCSPNEMCIAVSTVFYNRQGITDVAMSNLQLNQPCGLDIIDENIAILCTNAGLMSCGNIMSVNDTHVTYTNSLTSNSVVDNLYPSVVFGDQWGEHVIEWDCTYPINYLVSLTSSYVEEEYRYFQIRRLIIDTSLSGTGFGVFPIAMFLYKDEKYDVVHPGPPQLGMDQTLYIGISLIDGPDSAVINVGECWATPTNNTEDQTLYNLILNDCPANDADRVQVETATPQRHFQWNSPVFKFTVSSRVYIHCYVTVCFTNMQECAKTTSCEDRSRNKRWIDDATNEVASDQALLSVGPVYLNEDVKIIDSYLPFSGTNKPNRDVINQGDQKDAINWFFIIAVCIVSSLITAGVIIMFIIRRFKHEQYAVET</sequence>
<dbReference type="OMA" id="HCKEESA"/>
<keyword evidence="1 4" id="KW-0732">Signal</keyword>
<feature type="transmembrane region" description="Helical" evidence="3">
    <location>
        <begin position="390"/>
        <end position="413"/>
    </location>
</feature>
<dbReference type="GeneID" id="100182174"/>
<reference evidence="6" key="3">
    <citation type="submission" date="2025-08" db="UniProtKB">
        <authorList>
            <consortium name="Ensembl"/>
        </authorList>
    </citation>
    <scope>IDENTIFICATION</scope>
</reference>
<feature type="chain" id="PRO_5014089841" evidence="4">
    <location>
        <begin position="25"/>
        <end position="425"/>
    </location>
</feature>
<evidence type="ECO:0000256" key="3">
    <source>
        <dbReference type="SAM" id="Phobius"/>
    </source>
</evidence>
<evidence type="ECO:0000256" key="4">
    <source>
        <dbReference type="SAM" id="SignalP"/>
    </source>
</evidence>
<dbReference type="SMART" id="SM00241">
    <property type="entry name" value="ZP"/>
    <property type="match status" value="1"/>
</dbReference>
<protein>
    <submittedName>
        <fullName evidence="6">Uromodulin</fullName>
    </submittedName>
</protein>
<evidence type="ECO:0000313" key="7">
    <source>
        <dbReference type="Proteomes" id="UP000008144"/>
    </source>
</evidence>
<dbReference type="InterPro" id="IPR001507">
    <property type="entry name" value="ZP_dom"/>
</dbReference>
<feature type="domain" description="ZP" evidence="5">
    <location>
        <begin position="58"/>
        <end position="331"/>
    </location>
</feature>
<gene>
    <name evidence="6" type="primary">LOC100182174</name>
</gene>
<organism evidence="6 7">
    <name type="scientific">Ciona intestinalis</name>
    <name type="common">Transparent sea squirt</name>
    <name type="synonym">Ascidia intestinalis</name>
    <dbReference type="NCBI Taxonomy" id="7719"/>
    <lineage>
        <taxon>Eukaryota</taxon>
        <taxon>Metazoa</taxon>
        <taxon>Chordata</taxon>
        <taxon>Tunicata</taxon>
        <taxon>Ascidiacea</taxon>
        <taxon>Phlebobranchia</taxon>
        <taxon>Cionidae</taxon>
        <taxon>Ciona</taxon>
    </lineage>
</organism>
<dbReference type="HOGENOM" id="CLU_670759_0_0_1"/>
<dbReference type="GO" id="GO:0009986">
    <property type="term" value="C:cell surface"/>
    <property type="evidence" value="ECO:0000318"/>
    <property type="project" value="GO_Central"/>
</dbReference>
<dbReference type="InParanoid" id="F6PIU4"/>
<dbReference type="Pfam" id="PF23344">
    <property type="entry name" value="ZP-N"/>
    <property type="match status" value="1"/>
</dbReference>
<keyword evidence="7" id="KW-1185">Reference proteome</keyword>
<evidence type="ECO:0000313" key="6">
    <source>
        <dbReference type="Ensembl" id="ENSCINP00000020209.3"/>
    </source>
</evidence>
<keyword evidence="3" id="KW-0472">Membrane</keyword>
<dbReference type="PANTHER" id="PTHR14002:SF20">
    <property type="entry name" value="ZONA PELLUCIDA-LIKE DOMAIN-CONTAINING PROTEIN 1"/>
    <property type="match status" value="1"/>
</dbReference>
<dbReference type="Gene3D" id="2.60.40.4100">
    <property type="entry name" value="Zona pellucida, ZP-C domain"/>
    <property type="match status" value="1"/>
</dbReference>
<reference evidence="6" key="2">
    <citation type="journal article" date="2008" name="Genome Biol.">
        <title>Improved genome assembly and evidence-based global gene model set for the chordate Ciona intestinalis: new insight into intron and operon populations.</title>
        <authorList>
            <person name="Satou Y."/>
            <person name="Mineta K."/>
            <person name="Ogasawara M."/>
            <person name="Sasakura Y."/>
            <person name="Shoguchi E."/>
            <person name="Ueno K."/>
            <person name="Yamada L."/>
            <person name="Matsumoto J."/>
            <person name="Wasserscheid J."/>
            <person name="Dewar K."/>
            <person name="Wiley G.B."/>
            <person name="Macmil S.L."/>
            <person name="Roe B.A."/>
            <person name="Zeller R.W."/>
            <person name="Hastings K.E."/>
            <person name="Lemaire P."/>
            <person name="Lindquist E."/>
            <person name="Endo T."/>
            <person name="Hotta K."/>
            <person name="Inaba K."/>
        </authorList>
    </citation>
    <scope>NUCLEOTIDE SEQUENCE [LARGE SCALE GENOMIC DNA]</scope>
    <source>
        <strain evidence="6">wild type</strain>
    </source>
</reference>
<keyword evidence="3" id="KW-1133">Transmembrane helix</keyword>
<dbReference type="EMBL" id="EAAA01001350">
    <property type="status" value="NOT_ANNOTATED_CDS"/>
    <property type="molecule type" value="Genomic_DNA"/>
</dbReference>
<dbReference type="OrthoDB" id="10063988at2759"/>
<evidence type="ECO:0000256" key="2">
    <source>
        <dbReference type="ARBA" id="ARBA00023157"/>
    </source>
</evidence>
<keyword evidence="3" id="KW-0812">Transmembrane</keyword>
<dbReference type="RefSeq" id="XP_002119308.1">
    <property type="nucleotide sequence ID" value="XM_002119272.5"/>
</dbReference>
<dbReference type="Ensembl" id="ENSCINT00000020209.3">
    <property type="protein sequence ID" value="ENSCINP00000020209.3"/>
    <property type="gene ID" value="ENSCING00000010089.3"/>
</dbReference>
<dbReference type="InterPro" id="IPR055356">
    <property type="entry name" value="ZP-N"/>
</dbReference>
<dbReference type="AlphaFoldDB" id="F6PIU4"/>
<dbReference type="Gene3D" id="2.60.40.3210">
    <property type="entry name" value="Zona pellucida, ZP-N domain"/>
    <property type="match status" value="1"/>
</dbReference>
<dbReference type="KEGG" id="cin:100182174"/>
<accession>A0A1W2W2L2</accession>
<name>F6PIU4_CIOIN</name>
<dbReference type="GO" id="GO:0005615">
    <property type="term" value="C:extracellular space"/>
    <property type="evidence" value="ECO:0000318"/>
    <property type="project" value="GO_Central"/>
</dbReference>
<dbReference type="Pfam" id="PF00100">
    <property type="entry name" value="Zona_pellucida"/>
    <property type="match status" value="1"/>
</dbReference>
<evidence type="ECO:0000259" key="5">
    <source>
        <dbReference type="PROSITE" id="PS51034"/>
    </source>
</evidence>
<reference evidence="7" key="1">
    <citation type="journal article" date="2002" name="Science">
        <title>The draft genome of Ciona intestinalis: insights into chordate and vertebrate origins.</title>
        <authorList>
            <person name="Dehal P."/>
            <person name="Satou Y."/>
            <person name="Campbell R.K."/>
            <person name="Chapman J."/>
            <person name="Degnan B."/>
            <person name="De Tomaso A."/>
            <person name="Davidson B."/>
            <person name="Di Gregorio A."/>
            <person name="Gelpke M."/>
            <person name="Goodstein D.M."/>
            <person name="Harafuji N."/>
            <person name="Hastings K.E."/>
            <person name="Ho I."/>
            <person name="Hotta K."/>
            <person name="Huang W."/>
            <person name="Kawashima T."/>
            <person name="Lemaire P."/>
            <person name="Martinez D."/>
            <person name="Meinertzhagen I.A."/>
            <person name="Necula S."/>
            <person name="Nonaka M."/>
            <person name="Putnam N."/>
            <person name="Rash S."/>
            <person name="Saiga H."/>
            <person name="Satake M."/>
            <person name="Terry A."/>
            <person name="Yamada L."/>
            <person name="Wang H.G."/>
            <person name="Awazu S."/>
            <person name="Azumi K."/>
            <person name="Boore J."/>
            <person name="Branno M."/>
            <person name="Chin-Bow S."/>
            <person name="DeSantis R."/>
            <person name="Doyle S."/>
            <person name="Francino P."/>
            <person name="Keys D.N."/>
            <person name="Haga S."/>
            <person name="Hayashi H."/>
            <person name="Hino K."/>
            <person name="Imai K.S."/>
            <person name="Inaba K."/>
            <person name="Kano S."/>
            <person name="Kobayashi K."/>
            <person name="Kobayashi M."/>
            <person name="Lee B.I."/>
            <person name="Makabe K.W."/>
            <person name="Manohar C."/>
            <person name="Matassi G."/>
            <person name="Medina M."/>
            <person name="Mochizuki Y."/>
            <person name="Mount S."/>
            <person name="Morishita T."/>
            <person name="Miura S."/>
            <person name="Nakayama A."/>
            <person name="Nishizaka S."/>
            <person name="Nomoto H."/>
            <person name="Ohta F."/>
            <person name="Oishi K."/>
            <person name="Rigoutsos I."/>
            <person name="Sano M."/>
            <person name="Sasaki A."/>
            <person name="Sasakura Y."/>
            <person name="Shoguchi E."/>
            <person name="Shin-i T."/>
            <person name="Spagnuolo A."/>
            <person name="Stainier D."/>
            <person name="Suzuki M.M."/>
            <person name="Tassy O."/>
            <person name="Takatori N."/>
            <person name="Tokuoka M."/>
            <person name="Yagi K."/>
            <person name="Yoshizaki F."/>
            <person name="Wada S."/>
            <person name="Zhang C."/>
            <person name="Hyatt P.D."/>
            <person name="Larimer F."/>
            <person name="Detter C."/>
            <person name="Doggett N."/>
            <person name="Glavina T."/>
            <person name="Hawkins T."/>
            <person name="Richardson P."/>
            <person name="Lucas S."/>
            <person name="Kohara Y."/>
            <person name="Levine M."/>
            <person name="Satoh N."/>
            <person name="Rokhsar D.S."/>
        </authorList>
    </citation>
    <scope>NUCLEOTIDE SEQUENCE [LARGE SCALE GENOMIC DNA]</scope>
</reference>
<dbReference type="InterPro" id="IPR055355">
    <property type="entry name" value="ZP-C"/>
</dbReference>
<proteinExistence type="predicted"/>